<dbReference type="Pfam" id="PF00704">
    <property type="entry name" value="Glyco_hydro_18"/>
    <property type="match status" value="1"/>
</dbReference>
<keyword evidence="8" id="KW-0146">Chitin degradation</keyword>
<name>A0A9P5HK89_9HYPO</name>
<evidence type="ECO:0000313" key="19">
    <source>
        <dbReference type="Proteomes" id="UP000722485"/>
    </source>
</evidence>
<evidence type="ECO:0000256" key="6">
    <source>
        <dbReference type="ARBA" id="ARBA00022669"/>
    </source>
</evidence>
<evidence type="ECO:0000256" key="3">
    <source>
        <dbReference type="ARBA" id="ARBA00008682"/>
    </source>
</evidence>
<feature type="domain" description="LysM" evidence="16">
    <location>
        <begin position="361"/>
        <end position="409"/>
    </location>
</feature>
<evidence type="ECO:0000256" key="2">
    <source>
        <dbReference type="ARBA" id="ARBA00004613"/>
    </source>
</evidence>
<dbReference type="GO" id="GO:0008843">
    <property type="term" value="F:endochitinase activity"/>
    <property type="evidence" value="ECO:0007669"/>
    <property type="project" value="UniProtKB-EC"/>
</dbReference>
<evidence type="ECO:0000256" key="13">
    <source>
        <dbReference type="ARBA" id="ARBA00044955"/>
    </source>
</evidence>
<organism evidence="18 19">
    <name type="scientific">Cylindrodendrum hubeiense</name>
    <dbReference type="NCBI Taxonomy" id="595255"/>
    <lineage>
        <taxon>Eukaryota</taxon>
        <taxon>Fungi</taxon>
        <taxon>Dikarya</taxon>
        <taxon>Ascomycota</taxon>
        <taxon>Pezizomycotina</taxon>
        <taxon>Sordariomycetes</taxon>
        <taxon>Hypocreomycetidae</taxon>
        <taxon>Hypocreales</taxon>
        <taxon>Nectriaceae</taxon>
        <taxon>Cylindrodendrum</taxon>
    </lineage>
</organism>
<dbReference type="GO" id="GO:0000272">
    <property type="term" value="P:polysaccharide catabolic process"/>
    <property type="evidence" value="ECO:0007669"/>
    <property type="project" value="UniProtKB-KW"/>
</dbReference>
<dbReference type="InterPro" id="IPR053214">
    <property type="entry name" value="LysM12-like"/>
</dbReference>
<evidence type="ECO:0000256" key="5">
    <source>
        <dbReference type="ARBA" id="ARBA00022525"/>
    </source>
</evidence>
<evidence type="ECO:0000256" key="10">
    <source>
        <dbReference type="ARBA" id="ARBA00023277"/>
    </source>
</evidence>
<feature type="domain" description="LysM" evidence="16">
    <location>
        <begin position="297"/>
        <end position="342"/>
    </location>
</feature>
<dbReference type="InterPro" id="IPR017853">
    <property type="entry name" value="GH"/>
</dbReference>
<dbReference type="EMBL" id="JAANBB010000029">
    <property type="protein sequence ID" value="KAF7554695.1"/>
    <property type="molecule type" value="Genomic_DNA"/>
</dbReference>
<comment type="similarity">
    <text evidence="13">Belongs to the secreted LysM effector family.</text>
</comment>
<sequence length="1448" mass="157335">MQLRSWLTAALWATSLLMFADVALATPKVRHGASPYYRNANPCPERCAVSGANPGNWSAYPNFKQIKKCQQSVFYDFSLYDPVDDQDINHRIYACSSFGPDFSNLSNSTAAVDADSVDVDYEMGWWNEGFGLASAGIRSLVKQTRQYLDNGHGITDRPFIMFARSGKASIGVFIGQGLQNQGLSSSALKTFEDNLSNLNVTTPSLAMQLCGSGYDSSHIFGLMVTSNTTFDPIQEAIKNWANATCLSFSGSTNFTGQAMFTTPLVDTTNSTASSNSTAISSQNDKRGQALHARAECETIQVISGDSCASLAERCGISASDFTKYNSDSSLCSSLVPKQHVCCTSGDLPDLRPVTNEDGSCYSYEIQTDDNCANLAVEYGLEQEDLEDFNTNTWGWGGCELLYVGTIMCLSEGDPPFPSEIANAICGPQVPGTEAPDDDTDIATLNPCPLNACCNIWGQCGINKDFCVDTNTGAPGTAEAGTYGCISNCGTDIVKGSGDGSIRIAYFEGYGLGRDCLFQDALQIDASAYTYIHFAFGTLTTDYEVEVGDVLSTYQFGEFKRITDAKKILSFGGWDFSTSPSTYFIFREGTTSANRLKMATNIANFIKKHELDGVDIDWEYPGAPDIPDIPAGGEDEGANYLAFLVILKNLLPGKTISIAAPASYWYLKQYPIKSIAKIVDYIVYMTYDLHGQWDADNSDSQEGCDTGNCLRSQVNLTETKSSLAMITKAGVDSAKVIVGVTSYGRSFNMAEIGCYGPNCLYTGDRLNSEATKGICTGTAGYIADAEIYEIIEDSSRVVKSYLDSTSNSNILVYDDNQWVSYMSSSTKKIRQTLYTAWAMGGTTDWASDLQTYNEVPEFATSWAIFKEAIVAGTDPKTDTTVTGNWTDFYCDHDVVDNPFDYTPSQRWQLLGCDAAWDDATRIYKNSYRDRDFSFSESVAVIFNAADEATCESLLSDNCITSIECGTGFDSESSGPAGWLIWNSLVKIHQLYADYHDALFNSAIGYIAGLSDLENKFAPVPPEEDTTWLLVLIDIITIGAATAAGPFFNAFLKKQKYFMTNDIEFNNAKDTTLTLISQSTTLAKDLLSTTIDGKKWTVESQDSFSNYMGQVINGWANLTAVSLAAIFNGSDSSIDTLWDVISDGKLITGSFSTSAGTVTEPDLRANIERTFYAYSIPILWQFSATWAFVMDSGYSCSEDKELSSYLDDDTMEATGACYDGNQYYLVYPKGDSTSCHSPPGLDSLDGDIFGKLTVEELITGSVRTYIKNGKKNTDASVDTTDSDTLLSLLDIDITTPGYIRLPVCSPERAYQSWDTSSTGSSTYYPCDVPPGIDNCGDSSFEDNTSDASPTVDDCKTIITNIEGDATTEWTTLVVGEEQREIASYGSCAFGVEATETTGNANFQVGGQDVIDIINSAINRFGGSGNIGAQGEMDCNGNIKDQGVKWGIYHT</sequence>
<keyword evidence="11 14" id="KW-0326">Glycosidase</keyword>
<dbReference type="GO" id="GO:0008061">
    <property type="term" value="F:chitin binding"/>
    <property type="evidence" value="ECO:0007669"/>
    <property type="project" value="UniProtKB-KW"/>
</dbReference>
<dbReference type="SUPFAM" id="SSF51445">
    <property type="entry name" value="(Trans)glycosidases"/>
    <property type="match status" value="1"/>
</dbReference>
<dbReference type="Gene3D" id="3.10.350.10">
    <property type="entry name" value="LysM domain"/>
    <property type="match status" value="2"/>
</dbReference>
<dbReference type="Pfam" id="PF14856">
    <property type="entry name" value="Hce2"/>
    <property type="match status" value="1"/>
</dbReference>
<evidence type="ECO:0000259" key="16">
    <source>
        <dbReference type="PROSITE" id="PS51782"/>
    </source>
</evidence>
<dbReference type="Pfam" id="PF01476">
    <property type="entry name" value="LysM"/>
    <property type="match status" value="1"/>
</dbReference>
<dbReference type="InterPro" id="IPR018392">
    <property type="entry name" value="LysM"/>
</dbReference>
<dbReference type="Proteomes" id="UP000722485">
    <property type="component" value="Unassembled WGS sequence"/>
</dbReference>
<feature type="domain" description="GH18" evidence="17">
    <location>
        <begin position="500"/>
        <end position="871"/>
    </location>
</feature>
<keyword evidence="15" id="KW-0732">Signal</keyword>
<keyword evidence="9" id="KW-0843">Virulence</keyword>
<keyword evidence="6" id="KW-0147">Chitin-binding</keyword>
<dbReference type="SMART" id="SM00636">
    <property type="entry name" value="Glyco_18"/>
    <property type="match status" value="1"/>
</dbReference>
<dbReference type="PANTHER" id="PTHR47700">
    <property type="entry name" value="V CHITINASE, PUTATIVE (AFU_ORTHOLOGUE AFUA_6G13720)-RELATED"/>
    <property type="match status" value="1"/>
</dbReference>
<dbReference type="Gene3D" id="3.20.20.80">
    <property type="entry name" value="Glycosidases"/>
    <property type="match status" value="1"/>
</dbReference>
<dbReference type="SUPFAM" id="SSF54106">
    <property type="entry name" value="LysM domain"/>
    <property type="match status" value="1"/>
</dbReference>
<dbReference type="CDD" id="cd00035">
    <property type="entry name" value="ChtBD1"/>
    <property type="match status" value="1"/>
</dbReference>
<comment type="subcellular location">
    <subcellularLocation>
        <location evidence="2">Secreted</location>
    </subcellularLocation>
</comment>
<dbReference type="InterPro" id="IPR001223">
    <property type="entry name" value="Glyco_hydro18_cat"/>
</dbReference>
<dbReference type="SUPFAM" id="SSF54556">
    <property type="entry name" value="Chitinase insertion domain"/>
    <property type="match status" value="1"/>
</dbReference>
<evidence type="ECO:0000259" key="17">
    <source>
        <dbReference type="PROSITE" id="PS51910"/>
    </source>
</evidence>
<comment type="catalytic activity">
    <reaction evidence="1">
        <text>Random endo-hydrolysis of N-acetyl-beta-D-glucosaminide (1-&gt;4)-beta-linkages in chitin and chitodextrins.</text>
        <dbReference type="EC" id="3.2.1.14"/>
    </reaction>
</comment>
<keyword evidence="19" id="KW-1185">Reference proteome</keyword>
<evidence type="ECO:0000256" key="1">
    <source>
        <dbReference type="ARBA" id="ARBA00000822"/>
    </source>
</evidence>
<dbReference type="InterPro" id="IPR029070">
    <property type="entry name" value="Chitinase_insertion_sf"/>
</dbReference>
<dbReference type="EC" id="3.2.1.14" evidence="4"/>
<accession>A0A9P5HK89</accession>
<dbReference type="InterPro" id="IPR029226">
    <property type="entry name" value="Ecp2-like"/>
</dbReference>
<feature type="signal peptide" evidence="15">
    <location>
        <begin position="1"/>
        <end position="25"/>
    </location>
</feature>
<comment type="similarity">
    <text evidence="3">Belongs to the glycosyl hydrolase 18 family. Chitinase class V subfamily.</text>
</comment>
<protein>
    <recommendedName>
        <fullName evidence="4">chitinase</fullName>
        <ecNumber evidence="4">3.2.1.14</ecNumber>
    </recommendedName>
</protein>
<dbReference type="SUPFAM" id="SSF57016">
    <property type="entry name" value="Plant lectins/antimicrobial peptides"/>
    <property type="match status" value="1"/>
</dbReference>
<dbReference type="OrthoDB" id="73875at2759"/>
<keyword evidence="12" id="KW-0624">Polysaccharide degradation</keyword>
<evidence type="ECO:0000256" key="4">
    <source>
        <dbReference type="ARBA" id="ARBA00012729"/>
    </source>
</evidence>
<dbReference type="InterPro" id="IPR001579">
    <property type="entry name" value="Glyco_hydro_18_chit_AS"/>
</dbReference>
<evidence type="ECO:0000256" key="14">
    <source>
        <dbReference type="RuleBase" id="RU000489"/>
    </source>
</evidence>
<keyword evidence="5" id="KW-0964">Secreted</keyword>
<keyword evidence="7 14" id="KW-0378">Hydrolase</keyword>
<dbReference type="GO" id="GO:0005576">
    <property type="term" value="C:extracellular region"/>
    <property type="evidence" value="ECO:0007669"/>
    <property type="project" value="UniProtKB-SubCell"/>
</dbReference>
<dbReference type="PROSITE" id="PS51782">
    <property type="entry name" value="LYSM"/>
    <property type="match status" value="2"/>
</dbReference>
<evidence type="ECO:0000256" key="7">
    <source>
        <dbReference type="ARBA" id="ARBA00022801"/>
    </source>
</evidence>
<feature type="chain" id="PRO_5040292713" description="chitinase" evidence="15">
    <location>
        <begin position="26"/>
        <end position="1448"/>
    </location>
</feature>
<dbReference type="GO" id="GO:0006032">
    <property type="term" value="P:chitin catabolic process"/>
    <property type="evidence" value="ECO:0007669"/>
    <property type="project" value="UniProtKB-KW"/>
</dbReference>
<comment type="caution">
    <text evidence="18">The sequence shown here is derived from an EMBL/GenBank/DDBJ whole genome shotgun (WGS) entry which is preliminary data.</text>
</comment>
<dbReference type="InterPro" id="IPR036861">
    <property type="entry name" value="Endochitinase-like_sf"/>
</dbReference>
<evidence type="ECO:0000256" key="12">
    <source>
        <dbReference type="ARBA" id="ARBA00023326"/>
    </source>
</evidence>
<dbReference type="PROSITE" id="PS51910">
    <property type="entry name" value="GH18_2"/>
    <property type="match status" value="1"/>
</dbReference>
<dbReference type="PANTHER" id="PTHR47700:SF1">
    <property type="entry name" value="CHITINASE"/>
    <property type="match status" value="1"/>
</dbReference>
<evidence type="ECO:0000256" key="15">
    <source>
        <dbReference type="SAM" id="SignalP"/>
    </source>
</evidence>
<dbReference type="InterPro" id="IPR011583">
    <property type="entry name" value="Chitinase_II/V-like_cat"/>
</dbReference>
<dbReference type="CDD" id="cd02878">
    <property type="entry name" value="GH18_zymocin_alpha"/>
    <property type="match status" value="1"/>
</dbReference>
<dbReference type="InterPro" id="IPR036779">
    <property type="entry name" value="LysM_dom_sf"/>
</dbReference>
<keyword evidence="10" id="KW-0119">Carbohydrate metabolism</keyword>
<reference evidence="18" key="1">
    <citation type="submission" date="2020-03" db="EMBL/GenBank/DDBJ databases">
        <title>Draft Genome Sequence of Cylindrodendrum hubeiense.</title>
        <authorList>
            <person name="Buettner E."/>
            <person name="Kellner H."/>
        </authorList>
    </citation>
    <scope>NUCLEOTIDE SEQUENCE</scope>
    <source>
        <strain evidence="18">IHI 201604</strain>
    </source>
</reference>
<proteinExistence type="inferred from homology"/>
<evidence type="ECO:0000256" key="11">
    <source>
        <dbReference type="ARBA" id="ARBA00023295"/>
    </source>
</evidence>
<dbReference type="PROSITE" id="PS01095">
    <property type="entry name" value="GH18_1"/>
    <property type="match status" value="1"/>
</dbReference>
<evidence type="ECO:0000313" key="18">
    <source>
        <dbReference type="EMBL" id="KAF7554695.1"/>
    </source>
</evidence>
<gene>
    <name evidence="18" type="ORF">G7Z17_g2698</name>
</gene>
<evidence type="ECO:0000256" key="8">
    <source>
        <dbReference type="ARBA" id="ARBA00023024"/>
    </source>
</evidence>
<dbReference type="SMART" id="SM00257">
    <property type="entry name" value="LysM"/>
    <property type="match status" value="2"/>
</dbReference>
<evidence type="ECO:0000256" key="9">
    <source>
        <dbReference type="ARBA" id="ARBA00023026"/>
    </source>
</evidence>
<dbReference type="Gene3D" id="3.10.50.10">
    <property type="match status" value="1"/>
</dbReference>